<comment type="caution">
    <text evidence="2">The sequence shown here is derived from an EMBL/GenBank/DDBJ whole genome shotgun (WGS) entry which is preliminary data.</text>
</comment>
<accession>A0A9P4PP82</accession>
<name>A0A9P4PP82_9PLEO</name>
<dbReference type="Proteomes" id="UP000799764">
    <property type="component" value="Unassembled WGS sequence"/>
</dbReference>
<organism evidence="2 3">
    <name type="scientific">Karstenula rhodostoma CBS 690.94</name>
    <dbReference type="NCBI Taxonomy" id="1392251"/>
    <lineage>
        <taxon>Eukaryota</taxon>
        <taxon>Fungi</taxon>
        <taxon>Dikarya</taxon>
        <taxon>Ascomycota</taxon>
        <taxon>Pezizomycotina</taxon>
        <taxon>Dothideomycetes</taxon>
        <taxon>Pleosporomycetidae</taxon>
        <taxon>Pleosporales</taxon>
        <taxon>Massarineae</taxon>
        <taxon>Didymosphaeriaceae</taxon>
        <taxon>Karstenula</taxon>
    </lineage>
</organism>
<protein>
    <submittedName>
        <fullName evidence="2">Uncharacterized protein</fullName>
    </submittedName>
</protein>
<proteinExistence type="predicted"/>
<dbReference type="EMBL" id="MU001496">
    <property type="protein sequence ID" value="KAF2447612.1"/>
    <property type="molecule type" value="Genomic_DNA"/>
</dbReference>
<feature type="compositionally biased region" description="Low complexity" evidence="1">
    <location>
        <begin position="58"/>
        <end position="67"/>
    </location>
</feature>
<evidence type="ECO:0000313" key="2">
    <source>
        <dbReference type="EMBL" id="KAF2447612.1"/>
    </source>
</evidence>
<sequence length="140" mass="14641">MHSSPELDAADDDDLFPGHGDGDAPSTPRNAASFALGPASELSPPNSQGRLPEESFSALAVANAAPAGGAGDRKSGPVQTDSATGYQWSSADEAPGYEWKSNRAREEEARALEAVVDKGSMIKTRYGDPLKPSVPMTLKR</sequence>
<evidence type="ECO:0000313" key="3">
    <source>
        <dbReference type="Proteomes" id="UP000799764"/>
    </source>
</evidence>
<gene>
    <name evidence="2" type="ORF">P171DRAFT_429235</name>
</gene>
<evidence type="ECO:0000256" key="1">
    <source>
        <dbReference type="SAM" id="MobiDB-lite"/>
    </source>
</evidence>
<feature type="compositionally biased region" description="Polar residues" evidence="1">
    <location>
        <begin position="77"/>
        <end position="90"/>
    </location>
</feature>
<dbReference type="OrthoDB" id="5377039at2759"/>
<keyword evidence="3" id="KW-1185">Reference proteome</keyword>
<dbReference type="AlphaFoldDB" id="A0A9P4PP82"/>
<reference evidence="2" key="1">
    <citation type="journal article" date="2020" name="Stud. Mycol.">
        <title>101 Dothideomycetes genomes: a test case for predicting lifestyles and emergence of pathogens.</title>
        <authorList>
            <person name="Haridas S."/>
            <person name="Albert R."/>
            <person name="Binder M."/>
            <person name="Bloem J."/>
            <person name="Labutti K."/>
            <person name="Salamov A."/>
            <person name="Andreopoulos B."/>
            <person name="Baker S."/>
            <person name="Barry K."/>
            <person name="Bills G."/>
            <person name="Bluhm B."/>
            <person name="Cannon C."/>
            <person name="Castanera R."/>
            <person name="Culley D."/>
            <person name="Daum C."/>
            <person name="Ezra D."/>
            <person name="Gonzalez J."/>
            <person name="Henrissat B."/>
            <person name="Kuo A."/>
            <person name="Liang C."/>
            <person name="Lipzen A."/>
            <person name="Lutzoni F."/>
            <person name="Magnuson J."/>
            <person name="Mondo S."/>
            <person name="Nolan M."/>
            <person name="Ohm R."/>
            <person name="Pangilinan J."/>
            <person name="Park H.-J."/>
            <person name="Ramirez L."/>
            <person name="Alfaro M."/>
            <person name="Sun H."/>
            <person name="Tritt A."/>
            <person name="Yoshinaga Y."/>
            <person name="Zwiers L.-H."/>
            <person name="Turgeon B."/>
            <person name="Goodwin S."/>
            <person name="Spatafora J."/>
            <person name="Crous P."/>
            <person name="Grigoriev I."/>
        </authorList>
    </citation>
    <scope>NUCLEOTIDE SEQUENCE</scope>
    <source>
        <strain evidence="2">CBS 690.94</strain>
    </source>
</reference>
<feature type="region of interest" description="Disordered" evidence="1">
    <location>
        <begin position="1"/>
        <end position="107"/>
    </location>
</feature>